<dbReference type="AlphaFoldDB" id="A0A8B0SS65"/>
<name>A0A8B0SS65_KLEPN</name>
<organism evidence="1">
    <name type="scientific">Klebsiella pneumoniae</name>
    <dbReference type="NCBI Taxonomy" id="573"/>
    <lineage>
        <taxon>Bacteria</taxon>
        <taxon>Pseudomonadati</taxon>
        <taxon>Pseudomonadota</taxon>
        <taxon>Gammaproteobacteria</taxon>
        <taxon>Enterobacterales</taxon>
        <taxon>Enterobacteriaceae</taxon>
        <taxon>Klebsiella/Raoultella group</taxon>
        <taxon>Klebsiella</taxon>
        <taxon>Klebsiella pneumoniae complex</taxon>
    </lineage>
</organism>
<dbReference type="EMBL" id="MN956836">
    <property type="protein sequence ID" value="QTX13799.1"/>
    <property type="molecule type" value="Genomic_DNA"/>
</dbReference>
<sequence length="56" mass="6399">MQLRFSPGALFLNMTFSTIRSGSVTEKSEMQSEKCLVHETYVFMVRTSLIPLIITQ</sequence>
<evidence type="ECO:0000313" key="1">
    <source>
        <dbReference type="EMBL" id="QTX13799.1"/>
    </source>
</evidence>
<reference evidence="1" key="1">
    <citation type="submission" date="2020-01" db="EMBL/GenBank/DDBJ databases">
        <authorList>
            <person name="Qin S."/>
        </authorList>
    </citation>
    <scope>NUCLEOTIDE SEQUENCE</scope>
    <source>
        <strain evidence="1">CVir17-16-YZ6g</strain>
        <plasmid evidence="1">p17-15-vir-like</plasmid>
    </source>
</reference>
<protein>
    <submittedName>
        <fullName evidence="1">Uncharacterized protein</fullName>
    </submittedName>
</protein>
<keyword evidence="1" id="KW-0614">Plasmid</keyword>
<geneLocation type="plasmid" evidence="1">
    <name>p17-15-vir-like</name>
</geneLocation>
<proteinExistence type="predicted"/>
<accession>A0A8B0SS65</accession>